<dbReference type="InterPro" id="IPR052895">
    <property type="entry name" value="HetReg/Transcr_Mod"/>
</dbReference>
<dbReference type="InterPro" id="IPR010730">
    <property type="entry name" value="HET"/>
</dbReference>
<reference evidence="3 4" key="1">
    <citation type="submission" date="2014-04" db="EMBL/GenBank/DDBJ databases">
        <authorList>
            <consortium name="DOE Joint Genome Institute"/>
            <person name="Kuo A."/>
            <person name="Martino E."/>
            <person name="Perotto S."/>
            <person name="Kohler A."/>
            <person name="Nagy L.G."/>
            <person name="Floudas D."/>
            <person name="Copeland A."/>
            <person name="Barry K.W."/>
            <person name="Cichocki N."/>
            <person name="Veneault-Fourrey C."/>
            <person name="LaButti K."/>
            <person name="Lindquist E.A."/>
            <person name="Lipzen A."/>
            <person name="Lundell T."/>
            <person name="Morin E."/>
            <person name="Murat C."/>
            <person name="Sun H."/>
            <person name="Tunlid A."/>
            <person name="Henrissat B."/>
            <person name="Grigoriev I.V."/>
            <person name="Hibbett D.S."/>
            <person name="Martin F."/>
            <person name="Nordberg H.P."/>
            <person name="Cantor M.N."/>
            <person name="Hua S.X."/>
        </authorList>
    </citation>
    <scope>NUCLEOTIDE SEQUENCE [LARGE SCALE GENOMIC DNA]</scope>
    <source>
        <strain evidence="3 4">Zn</strain>
    </source>
</reference>
<dbReference type="AlphaFoldDB" id="A0A0C3CQ26"/>
<dbReference type="Pfam" id="PF06985">
    <property type="entry name" value="HET"/>
    <property type="match status" value="1"/>
</dbReference>
<reference evidence="4" key="2">
    <citation type="submission" date="2015-01" db="EMBL/GenBank/DDBJ databases">
        <title>Evolutionary Origins and Diversification of the Mycorrhizal Mutualists.</title>
        <authorList>
            <consortium name="DOE Joint Genome Institute"/>
            <consortium name="Mycorrhizal Genomics Consortium"/>
            <person name="Kohler A."/>
            <person name="Kuo A."/>
            <person name="Nagy L.G."/>
            <person name="Floudas D."/>
            <person name="Copeland A."/>
            <person name="Barry K.W."/>
            <person name="Cichocki N."/>
            <person name="Veneault-Fourrey C."/>
            <person name="LaButti K."/>
            <person name="Lindquist E.A."/>
            <person name="Lipzen A."/>
            <person name="Lundell T."/>
            <person name="Morin E."/>
            <person name="Murat C."/>
            <person name="Riley R."/>
            <person name="Ohm R."/>
            <person name="Sun H."/>
            <person name="Tunlid A."/>
            <person name="Henrissat B."/>
            <person name="Grigoriev I.V."/>
            <person name="Hibbett D.S."/>
            <person name="Martin F."/>
        </authorList>
    </citation>
    <scope>NUCLEOTIDE SEQUENCE [LARGE SCALE GENOMIC DNA]</scope>
    <source>
        <strain evidence="4">Zn</strain>
    </source>
</reference>
<evidence type="ECO:0000313" key="3">
    <source>
        <dbReference type="EMBL" id="KIN01134.1"/>
    </source>
</evidence>
<feature type="domain" description="Heterokaryon incompatibility" evidence="2">
    <location>
        <begin position="104"/>
        <end position="249"/>
    </location>
</feature>
<keyword evidence="4" id="KW-1185">Reference proteome</keyword>
<dbReference type="HOGENOM" id="CLU_004184_7_4_1"/>
<dbReference type="PANTHER" id="PTHR24148:SF73">
    <property type="entry name" value="HET DOMAIN PROTEIN (AFU_ORTHOLOGUE AFUA_8G01020)"/>
    <property type="match status" value="1"/>
</dbReference>
<dbReference type="EMBL" id="KN832876">
    <property type="protein sequence ID" value="KIN01134.1"/>
    <property type="molecule type" value="Genomic_DNA"/>
</dbReference>
<feature type="compositionally biased region" description="Basic and acidic residues" evidence="1">
    <location>
        <begin position="1"/>
        <end position="17"/>
    </location>
</feature>
<evidence type="ECO:0000259" key="2">
    <source>
        <dbReference type="Pfam" id="PF06985"/>
    </source>
</evidence>
<evidence type="ECO:0000256" key="1">
    <source>
        <dbReference type="SAM" id="MobiDB-lite"/>
    </source>
</evidence>
<organism evidence="3 4">
    <name type="scientific">Oidiodendron maius (strain Zn)</name>
    <dbReference type="NCBI Taxonomy" id="913774"/>
    <lineage>
        <taxon>Eukaryota</taxon>
        <taxon>Fungi</taxon>
        <taxon>Dikarya</taxon>
        <taxon>Ascomycota</taxon>
        <taxon>Pezizomycotina</taxon>
        <taxon>Leotiomycetes</taxon>
        <taxon>Leotiomycetes incertae sedis</taxon>
        <taxon>Myxotrichaceae</taxon>
        <taxon>Oidiodendron</taxon>
    </lineage>
</organism>
<dbReference type="OrthoDB" id="3548654at2759"/>
<protein>
    <recommendedName>
        <fullName evidence="2">Heterokaryon incompatibility domain-containing protein</fullName>
    </recommendedName>
</protein>
<evidence type="ECO:0000313" key="4">
    <source>
        <dbReference type="Proteomes" id="UP000054321"/>
    </source>
</evidence>
<sequence>MPFRDRFGSHMDEDAHVTKRPRHSRTQTSRDLREQSPRFPVPSYGASRQQPLVQSPRKLGETSFRYADLGHQGSEIRLVRILPETGPTIECELLHTSLENPRSYIAISYAWGDTEETRIIVLNGHEFPVTESLWGALQRLRSRSFPVIIWADALCINQQNLSERNVQVQSMADIYAKAYSVAVWLGPDAENSHEAIDLMYELLEAEAKEGGTGWMVRDMISSRRQTPYLQSLVNLFHRDYWTRLWVVPEVTNAVDVTVYCGSSAVPWGLYAAASRLCQKYGPELDAAQKEVVAEGISPEPASTSRWSTALGMHGPGLLRDQNTLRSSTSSLLPALLFYRDRTCTDPRDKVYGILAMLSAYERLELLVDYNLPVGHVFVNVVDYVLSTTQRLDVIRSSIHHSDHNSNFKLPSWTPDWSYCPKTRPMANQGRPFCASGETEAKYTFLNRSKQLEISAIFIDTIGSSGIELSSQIGIDDAVTAFFAWRLSVIQRSGYNLAAHEAFCRTLSLGQSDHGLSPQEWMEFTYYTFGRLLQEIFPALALDPQLQFHAAAPSPVPVEQRERTLYSCIMDSMAARRFCISSTGLLCLGASALRKDDIIVVPLGCSTPIILRRQGQEYTYVGDIYVDRYMYGMAVEELNSGIRHLQSFTLN</sequence>
<accession>A0A0C3CQ26</accession>
<dbReference type="InParanoid" id="A0A0C3CQ26"/>
<gene>
    <name evidence="3" type="ORF">OIDMADRAFT_103798</name>
</gene>
<feature type="region of interest" description="Disordered" evidence="1">
    <location>
        <begin position="1"/>
        <end position="55"/>
    </location>
</feature>
<proteinExistence type="predicted"/>
<dbReference type="PANTHER" id="PTHR24148">
    <property type="entry name" value="ANKYRIN REPEAT DOMAIN-CONTAINING PROTEIN 39 HOMOLOG-RELATED"/>
    <property type="match status" value="1"/>
</dbReference>
<dbReference type="STRING" id="913774.A0A0C3CQ26"/>
<dbReference type="Proteomes" id="UP000054321">
    <property type="component" value="Unassembled WGS sequence"/>
</dbReference>
<name>A0A0C3CQ26_OIDMZ</name>